<dbReference type="AlphaFoldDB" id="A0A7J8T5F9"/>
<accession>A0A7J8T5F9</accession>
<comment type="caution">
    <text evidence="2">The sequence shown here is derived from an EMBL/GenBank/DDBJ whole genome shotgun (WGS) entry which is preliminary data.</text>
</comment>
<evidence type="ECO:0000313" key="3">
    <source>
        <dbReference type="Proteomes" id="UP000593561"/>
    </source>
</evidence>
<sequence>MLQSDRVLRQFGCRQLIFVAPEVFDDHHKIDLRREAAVITCPKRTTWDFKSKTKGRRHMPINEAQTFTRPIISGHSITKPSESTNTVTRPSSSTNDTHGTAFSDDVRCLSYPFYIS</sequence>
<feature type="region of interest" description="Disordered" evidence="1">
    <location>
        <begin position="62"/>
        <end position="100"/>
    </location>
</feature>
<feature type="compositionally biased region" description="Polar residues" evidence="1">
    <location>
        <begin position="75"/>
        <end position="100"/>
    </location>
</feature>
<evidence type="ECO:0000256" key="1">
    <source>
        <dbReference type="SAM" id="MobiDB-lite"/>
    </source>
</evidence>
<reference evidence="2 3" key="1">
    <citation type="journal article" date="2019" name="Genome Biol. Evol.">
        <title>Insights into the evolution of the New World diploid cottons (Gossypium, subgenus Houzingenia) based on genome sequencing.</title>
        <authorList>
            <person name="Grover C.E."/>
            <person name="Arick M.A. 2nd"/>
            <person name="Thrash A."/>
            <person name="Conover J.L."/>
            <person name="Sanders W.S."/>
            <person name="Peterson D.G."/>
            <person name="Frelichowski J.E."/>
            <person name="Scheffler J.A."/>
            <person name="Scheffler B.E."/>
            <person name="Wendel J.F."/>
        </authorList>
    </citation>
    <scope>NUCLEOTIDE SEQUENCE [LARGE SCALE GENOMIC DNA]</scope>
    <source>
        <strain evidence="2">27</strain>
        <tissue evidence="2">Leaf</tissue>
    </source>
</reference>
<dbReference type="Proteomes" id="UP000593561">
    <property type="component" value="Unassembled WGS sequence"/>
</dbReference>
<keyword evidence="3" id="KW-1185">Reference proteome</keyword>
<name>A0A7J8T5F9_GOSDV</name>
<gene>
    <name evidence="2" type="ORF">Godav_029146</name>
</gene>
<evidence type="ECO:0000313" key="2">
    <source>
        <dbReference type="EMBL" id="MBA0633579.1"/>
    </source>
</evidence>
<dbReference type="EMBL" id="JABFAC010027608">
    <property type="protein sequence ID" value="MBA0633579.1"/>
    <property type="molecule type" value="Genomic_DNA"/>
</dbReference>
<proteinExistence type="predicted"/>
<organism evidence="2 3">
    <name type="scientific">Gossypium davidsonii</name>
    <name type="common">Davidson's cotton</name>
    <name type="synonym">Gossypium klotzschianum subsp. davidsonii</name>
    <dbReference type="NCBI Taxonomy" id="34287"/>
    <lineage>
        <taxon>Eukaryota</taxon>
        <taxon>Viridiplantae</taxon>
        <taxon>Streptophyta</taxon>
        <taxon>Embryophyta</taxon>
        <taxon>Tracheophyta</taxon>
        <taxon>Spermatophyta</taxon>
        <taxon>Magnoliopsida</taxon>
        <taxon>eudicotyledons</taxon>
        <taxon>Gunneridae</taxon>
        <taxon>Pentapetalae</taxon>
        <taxon>rosids</taxon>
        <taxon>malvids</taxon>
        <taxon>Malvales</taxon>
        <taxon>Malvaceae</taxon>
        <taxon>Malvoideae</taxon>
        <taxon>Gossypium</taxon>
    </lineage>
</organism>
<protein>
    <submittedName>
        <fullName evidence="2">Uncharacterized protein</fullName>
    </submittedName>
</protein>